<evidence type="ECO:0008006" key="10">
    <source>
        <dbReference type="Google" id="ProtNLM"/>
    </source>
</evidence>
<evidence type="ECO:0000256" key="2">
    <source>
        <dbReference type="ARBA" id="ARBA00007015"/>
    </source>
</evidence>
<accession>A0A803LAX1</accession>
<dbReference type="PANTHER" id="PTHR31585">
    <property type="entry name" value="FOLATE-BIOPTERIN TRANSPORTER 1, CHLOROPLASTIC"/>
    <property type="match status" value="1"/>
</dbReference>
<feature type="transmembrane region" description="Helical" evidence="7">
    <location>
        <begin position="121"/>
        <end position="141"/>
    </location>
</feature>
<dbReference type="InterPro" id="IPR036259">
    <property type="entry name" value="MFS_trans_sf"/>
</dbReference>
<dbReference type="GO" id="GO:0016020">
    <property type="term" value="C:membrane"/>
    <property type="evidence" value="ECO:0007669"/>
    <property type="project" value="UniProtKB-SubCell"/>
</dbReference>
<keyword evidence="3" id="KW-0813">Transport</keyword>
<keyword evidence="9" id="KW-1185">Reference proteome</keyword>
<dbReference type="InterPro" id="IPR039309">
    <property type="entry name" value="BT1"/>
</dbReference>
<comment type="similarity">
    <text evidence="2">Belongs to the major facilitator superfamily. Folate-biopterin transporter (TC 2.A.71) family.</text>
</comment>
<dbReference type="NCBIfam" id="TIGR00788">
    <property type="entry name" value="fbt"/>
    <property type="match status" value="1"/>
</dbReference>
<name>A0A803LAX1_CHEQI</name>
<dbReference type="InterPro" id="IPR004324">
    <property type="entry name" value="FBT"/>
</dbReference>
<dbReference type="Proteomes" id="UP000596660">
    <property type="component" value="Unplaced"/>
</dbReference>
<sequence>MSSIETDFMIPPPQPNPESIAHHQNQKTLSSLVLQPLEWLKMMSSASHPTLVIGIIVYGLNLGFIESYFRVVTDYYWKDVQRINPSSAQLYAGLYFIPWMLRPLWGLLSDVFPIRGYHRRPYFIAASVIGALSAVLVTMISTLPVSLALVCFIGVVCGMAIATATIDACIAKRSIEVKELAPELQSLRGVCLSFGDLFGFFVSGFLVHLLGPQEALGLLTIAPASFLVLGFLIYELRSFSNPTHASNKVAERVGSAMQNMYKTMKFPQVWKPSLFMFLSLALSYSTHEGHFYWYTDPKLGPGFSKEFIGMMYAIGAVGSIVGVFIYHKFLKDYPLRTLLFYAQLIYAVSGLLDLMFILRWNLPLGIPDSLFIIIEETVLHIIARIRWMPMVVLSTRLCPLGIEGTFFALLMCIDSLGSLSSKMIGGVVLHLFNISRTNFSNLWLAVLVRNCLRLGTLALIFLVPNVTQHDVLVPSNNISSNKYSNSRVEEATLELVPLVEN</sequence>
<evidence type="ECO:0000256" key="3">
    <source>
        <dbReference type="ARBA" id="ARBA00022448"/>
    </source>
</evidence>
<evidence type="ECO:0000256" key="6">
    <source>
        <dbReference type="ARBA" id="ARBA00023136"/>
    </source>
</evidence>
<dbReference type="CDD" id="cd17484">
    <property type="entry name" value="MFS_FBT"/>
    <property type="match status" value="1"/>
</dbReference>
<feature type="transmembrane region" description="Helical" evidence="7">
    <location>
        <begin position="269"/>
        <end position="287"/>
    </location>
</feature>
<feature type="transmembrane region" description="Helical" evidence="7">
    <location>
        <begin position="147"/>
        <end position="170"/>
    </location>
</feature>
<feature type="transmembrane region" description="Helical" evidence="7">
    <location>
        <begin position="50"/>
        <end position="69"/>
    </location>
</feature>
<reference evidence="8" key="1">
    <citation type="journal article" date="2017" name="Nature">
        <title>The genome of Chenopodium quinoa.</title>
        <authorList>
            <person name="Jarvis D.E."/>
            <person name="Ho Y.S."/>
            <person name="Lightfoot D.J."/>
            <person name="Schmoeckel S.M."/>
            <person name="Li B."/>
            <person name="Borm T.J.A."/>
            <person name="Ohyanagi H."/>
            <person name="Mineta K."/>
            <person name="Michell C.T."/>
            <person name="Saber N."/>
            <person name="Kharbatia N.M."/>
            <person name="Rupper R.R."/>
            <person name="Sharp A.R."/>
            <person name="Dally N."/>
            <person name="Boughton B.A."/>
            <person name="Woo Y.H."/>
            <person name="Gao G."/>
            <person name="Schijlen E.G.W.M."/>
            <person name="Guo X."/>
            <person name="Momin A.A."/>
            <person name="Negrao S."/>
            <person name="Al-Babili S."/>
            <person name="Gehring C."/>
            <person name="Roessner U."/>
            <person name="Jung C."/>
            <person name="Murphy K."/>
            <person name="Arold S.T."/>
            <person name="Gojobori T."/>
            <person name="van der Linden C.G."/>
            <person name="van Loo E.N."/>
            <person name="Jellen E.N."/>
            <person name="Maughan P.J."/>
            <person name="Tester M."/>
        </authorList>
    </citation>
    <scope>NUCLEOTIDE SEQUENCE [LARGE SCALE GENOMIC DNA]</scope>
    <source>
        <strain evidence="8">cv. PI 614886</strain>
    </source>
</reference>
<feature type="transmembrane region" description="Helical" evidence="7">
    <location>
        <begin position="190"/>
        <end position="210"/>
    </location>
</feature>
<keyword evidence="5 7" id="KW-1133">Transmembrane helix</keyword>
<feature type="transmembrane region" description="Helical" evidence="7">
    <location>
        <begin position="338"/>
        <end position="358"/>
    </location>
</feature>
<evidence type="ECO:0000256" key="4">
    <source>
        <dbReference type="ARBA" id="ARBA00022692"/>
    </source>
</evidence>
<dbReference type="GeneID" id="110727803"/>
<dbReference type="OMA" id="WYTNREP"/>
<dbReference type="Gramene" id="AUR62009010-RA">
    <property type="protein sequence ID" value="AUR62009010-RA:cds"/>
    <property type="gene ID" value="AUR62009010"/>
</dbReference>
<evidence type="ECO:0000313" key="8">
    <source>
        <dbReference type="EnsemblPlants" id="AUR62009010-RA:cds"/>
    </source>
</evidence>
<protein>
    <recommendedName>
        <fullName evidence="10">Folate-biopterin transporter 6</fullName>
    </recommendedName>
</protein>
<dbReference type="KEGG" id="cqi:110727803"/>
<feature type="transmembrane region" description="Helical" evidence="7">
    <location>
        <begin position="89"/>
        <end position="109"/>
    </location>
</feature>
<dbReference type="RefSeq" id="XP_021763065.1">
    <property type="nucleotide sequence ID" value="XM_021907373.1"/>
</dbReference>
<feature type="transmembrane region" description="Helical" evidence="7">
    <location>
        <begin position="216"/>
        <end position="234"/>
    </location>
</feature>
<proteinExistence type="inferred from homology"/>
<evidence type="ECO:0000256" key="1">
    <source>
        <dbReference type="ARBA" id="ARBA00004141"/>
    </source>
</evidence>
<evidence type="ECO:0000256" key="5">
    <source>
        <dbReference type="ARBA" id="ARBA00022989"/>
    </source>
</evidence>
<keyword evidence="4 7" id="KW-0812">Transmembrane</keyword>
<dbReference type="Pfam" id="PF03092">
    <property type="entry name" value="BT1"/>
    <property type="match status" value="1"/>
</dbReference>
<gene>
    <name evidence="8" type="primary">LOC110727803</name>
</gene>
<keyword evidence="6 7" id="KW-0472">Membrane</keyword>
<organism evidence="8 9">
    <name type="scientific">Chenopodium quinoa</name>
    <name type="common">Quinoa</name>
    <dbReference type="NCBI Taxonomy" id="63459"/>
    <lineage>
        <taxon>Eukaryota</taxon>
        <taxon>Viridiplantae</taxon>
        <taxon>Streptophyta</taxon>
        <taxon>Embryophyta</taxon>
        <taxon>Tracheophyta</taxon>
        <taxon>Spermatophyta</taxon>
        <taxon>Magnoliopsida</taxon>
        <taxon>eudicotyledons</taxon>
        <taxon>Gunneridae</taxon>
        <taxon>Pentapetalae</taxon>
        <taxon>Caryophyllales</taxon>
        <taxon>Chenopodiaceae</taxon>
        <taxon>Chenopodioideae</taxon>
        <taxon>Atripliceae</taxon>
        <taxon>Chenopodium</taxon>
    </lineage>
</organism>
<evidence type="ECO:0000256" key="7">
    <source>
        <dbReference type="SAM" id="Phobius"/>
    </source>
</evidence>
<dbReference type="EnsemblPlants" id="AUR62009010-RA">
    <property type="protein sequence ID" value="AUR62009010-RA:cds"/>
    <property type="gene ID" value="AUR62009010"/>
</dbReference>
<feature type="transmembrane region" description="Helical" evidence="7">
    <location>
        <begin position="307"/>
        <end position="326"/>
    </location>
</feature>
<dbReference type="AlphaFoldDB" id="A0A803LAX1"/>
<dbReference type="Gene3D" id="1.20.1250.20">
    <property type="entry name" value="MFS general substrate transporter like domains"/>
    <property type="match status" value="1"/>
</dbReference>
<dbReference type="SUPFAM" id="SSF103473">
    <property type="entry name" value="MFS general substrate transporter"/>
    <property type="match status" value="1"/>
</dbReference>
<evidence type="ECO:0000313" key="9">
    <source>
        <dbReference type="Proteomes" id="UP000596660"/>
    </source>
</evidence>
<dbReference type="PANTHER" id="PTHR31585:SF44">
    <property type="entry name" value="FOLATE-BIOPTERIN TRANSPORTER 6-RELATED"/>
    <property type="match status" value="1"/>
</dbReference>
<reference evidence="8" key="2">
    <citation type="submission" date="2021-03" db="UniProtKB">
        <authorList>
            <consortium name="EnsemblPlants"/>
        </authorList>
    </citation>
    <scope>IDENTIFICATION</scope>
</reference>
<dbReference type="OrthoDB" id="754047at2759"/>
<comment type="subcellular location">
    <subcellularLocation>
        <location evidence="1">Membrane</location>
        <topology evidence="1">Multi-pass membrane protein</topology>
    </subcellularLocation>
</comment>